<sequence length="431" mass="48799">MRVAHTRTGKPLPFVVTIFPIFFYFLLIGFGYYVFVIITCVKLIRIDKAVLGAVLLVIYHITFIMMLWAYAMVILTDPGRVTAEPGTQHPQTFIQTEPQQSQQQTHTEQEETQIRREVEQGPQHQGESHIQRVQEAHMKVGDDLTSSSTAMATASSSKSLRSSGALIPGAQSANKSGYIHISEDPSVQGHPLWCSKCQHVKPERAHHCRVCKRCVLRMDHHCPWVLNCVGQDNYKFFVLFIAYTAIHCIYILVAIASLHQQYPTEEWTHQIQIAGMIVAGIFGFTLIVFTLTHVRLILLNRTTIEDHSTPRDEGVFPCLRKGWTDSEGEVNQGNERLYDIGFKGNWEQAMGKGWKCMIPTRLSRLEGPVYNEKVVARQWRDYNQQMEARQRQQQQPQPQYQSPGTYGEAPQADGGVLEGSSTTQSASSVRP</sequence>
<keyword evidence="6" id="KW-0564">Palmitate</keyword>
<dbReference type="InterPro" id="IPR001594">
    <property type="entry name" value="Palmitoyltrfase_DHHC"/>
</dbReference>
<feature type="compositionally biased region" description="Polar residues" evidence="11">
    <location>
        <begin position="419"/>
        <end position="431"/>
    </location>
</feature>
<dbReference type="GeneID" id="33563100"/>
<feature type="transmembrane region" description="Helical" evidence="10">
    <location>
        <begin position="271"/>
        <end position="291"/>
    </location>
</feature>
<feature type="compositionally biased region" description="Low complexity" evidence="11">
    <location>
        <begin position="94"/>
        <end position="106"/>
    </location>
</feature>
<feature type="compositionally biased region" description="Basic and acidic residues" evidence="11">
    <location>
        <begin position="107"/>
        <end position="119"/>
    </location>
</feature>
<dbReference type="AlphaFoldDB" id="A0A1Y2H5I5"/>
<comment type="caution">
    <text evidence="13">The sequence shown here is derived from an EMBL/GenBank/DDBJ whole genome shotgun (WGS) entry which is preliminary data.</text>
</comment>
<evidence type="ECO:0000256" key="10">
    <source>
        <dbReference type="RuleBase" id="RU079119"/>
    </source>
</evidence>
<dbReference type="Pfam" id="PF01529">
    <property type="entry name" value="DHHC"/>
    <property type="match status" value="1"/>
</dbReference>
<dbReference type="RefSeq" id="XP_021885997.1">
    <property type="nucleotide sequence ID" value="XM_022021256.1"/>
</dbReference>
<evidence type="ECO:0000256" key="9">
    <source>
        <dbReference type="ARBA" id="ARBA00048048"/>
    </source>
</evidence>
<dbReference type="PANTHER" id="PTHR12246">
    <property type="entry name" value="PALMITOYLTRANSFERASE ZDHHC16"/>
    <property type="match status" value="1"/>
</dbReference>
<evidence type="ECO:0000256" key="11">
    <source>
        <dbReference type="SAM" id="MobiDB-lite"/>
    </source>
</evidence>
<accession>A0A1Y2H5I5</accession>
<evidence type="ECO:0000256" key="1">
    <source>
        <dbReference type="ARBA" id="ARBA00004141"/>
    </source>
</evidence>
<keyword evidence="7" id="KW-0449">Lipoprotein</keyword>
<evidence type="ECO:0000256" key="8">
    <source>
        <dbReference type="ARBA" id="ARBA00023315"/>
    </source>
</evidence>
<reference evidence="13 14" key="1">
    <citation type="submission" date="2016-07" db="EMBL/GenBank/DDBJ databases">
        <title>Pervasive Adenine N6-methylation of Active Genes in Fungi.</title>
        <authorList>
            <consortium name="DOE Joint Genome Institute"/>
            <person name="Mondo S.J."/>
            <person name="Dannebaum R.O."/>
            <person name="Kuo R.C."/>
            <person name="Labutti K."/>
            <person name="Haridas S."/>
            <person name="Kuo A."/>
            <person name="Salamov A."/>
            <person name="Ahrendt S.R."/>
            <person name="Lipzen A."/>
            <person name="Sullivan W."/>
            <person name="Andreopoulos W.B."/>
            <person name="Clum A."/>
            <person name="Lindquist E."/>
            <person name="Daum C."/>
            <person name="Ramamoorthy G.K."/>
            <person name="Gryganskyi A."/>
            <person name="Culley D."/>
            <person name="Magnuson J.K."/>
            <person name="James T.Y."/>
            <person name="O'Malley M.A."/>
            <person name="Stajich J.E."/>
            <person name="Spatafora J.W."/>
            <person name="Visel A."/>
            <person name="Grigoriev I.V."/>
        </authorList>
    </citation>
    <scope>NUCLEOTIDE SEQUENCE [LARGE SCALE GENOMIC DNA]</scope>
    <source>
        <strain evidence="13 14">NRRL 3116</strain>
    </source>
</reference>
<evidence type="ECO:0000313" key="13">
    <source>
        <dbReference type="EMBL" id="ORZ28312.1"/>
    </source>
</evidence>
<evidence type="ECO:0000256" key="4">
    <source>
        <dbReference type="ARBA" id="ARBA00022989"/>
    </source>
</evidence>
<comment type="catalytic activity">
    <reaction evidence="9 10">
        <text>L-cysteinyl-[protein] + hexadecanoyl-CoA = S-hexadecanoyl-L-cysteinyl-[protein] + CoA</text>
        <dbReference type="Rhea" id="RHEA:36683"/>
        <dbReference type="Rhea" id="RHEA-COMP:10131"/>
        <dbReference type="Rhea" id="RHEA-COMP:11032"/>
        <dbReference type="ChEBI" id="CHEBI:29950"/>
        <dbReference type="ChEBI" id="CHEBI:57287"/>
        <dbReference type="ChEBI" id="CHEBI:57379"/>
        <dbReference type="ChEBI" id="CHEBI:74151"/>
        <dbReference type="EC" id="2.3.1.225"/>
    </reaction>
</comment>
<gene>
    <name evidence="13" type="ORF">BCR41DRAFT_316886</name>
</gene>
<keyword evidence="3 10" id="KW-0812">Transmembrane</keyword>
<dbReference type="GO" id="GO:0019706">
    <property type="term" value="F:protein-cysteine S-palmitoyltransferase activity"/>
    <property type="evidence" value="ECO:0007669"/>
    <property type="project" value="UniProtKB-EC"/>
</dbReference>
<keyword evidence="4 10" id="KW-1133">Transmembrane helix</keyword>
<feature type="region of interest" description="Disordered" evidence="11">
    <location>
        <begin position="385"/>
        <end position="431"/>
    </location>
</feature>
<protein>
    <recommendedName>
        <fullName evidence="10">Palmitoyltransferase</fullName>
        <ecNumber evidence="10">2.3.1.225</ecNumber>
    </recommendedName>
</protein>
<comment type="domain">
    <text evidence="10">The DHHC domain is required for palmitoyltransferase activity.</text>
</comment>
<feature type="transmembrane region" description="Helical" evidence="10">
    <location>
        <begin position="50"/>
        <end position="70"/>
    </location>
</feature>
<dbReference type="STRING" id="64571.A0A1Y2H5I5"/>
<comment type="subcellular location">
    <subcellularLocation>
        <location evidence="1">Membrane</location>
        <topology evidence="1">Multi-pass membrane protein</topology>
    </subcellularLocation>
</comment>
<dbReference type="EMBL" id="MCFF01000002">
    <property type="protein sequence ID" value="ORZ28312.1"/>
    <property type="molecule type" value="Genomic_DNA"/>
</dbReference>
<feature type="transmembrane region" description="Helical" evidence="10">
    <location>
        <begin position="236"/>
        <end position="259"/>
    </location>
</feature>
<feature type="region of interest" description="Disordered" evidence="11">
    <location>
        <begin position="94"/>
        <end position="131"/>
    </location>
</feature>
<evidence type="ECO:0000256" key="3">
    <source>
        <dbReference type="ARBA" id="ARBA00022692"/>
    </source>
</evidence>
<keyword evidence="2 10" id="KW-0808">Transferase</keyword>
<keyword evidence="14" id="KW-1185">Reference proteome</keyword>
<dbReference type="InParanoid" id="A0A1Y2H5I5"/>
<dbReference type="OrthoDB" id="9909019at2759"/>
<dbReference type="PROSITE" id="PS50216">
    <property type="entry name" value="DHHC"/>
    <property type="match status" value="1"/>
</dbReference>
<keyword evidence="5 10" id="KW-0472">Membrane</keyword>
<dbReference type="Proteomes" id="UP000193648">
    <property type="component" value="Unassembled WGS sequence"/>
</dbReference>
<evidence type="ECO:0000256" key="7">
    <source>
        <dbReference type="ARBA" id="ARBA00023288"/>
    </source>
</evidence>
<proteinExistence type="inferred from homology"/>
<name>A0A1Y2H5I5_9FUNG</name>
<evidence type="ECO:0000313" key="14">
    <source>
        <dbReference type="Proteomes" id="UP000193648"/>
    </source>
</evidence>
<evidence type="ECO:0000256" key="5">
    <source>
        <dbReference type="ARBA" id="ARBA00023136"/>
    </source>
</evidence>
<evidence type="ECO:0000256" key="2">
    <source>
        <dbReference type="ARBA" id="ARBA00022679"/>
    </source>
</evidence>
<dbReference type="InterPro" id="IPR039859">
    <property type="entry name" value="PFA4/ZDH16/20/ERF2-like"/>
</dbReference>
<dbReference type="GO" id="GO:0016020">
    <property type="term" value="C:membrane"/>
    <property type="evidence" value="ECO:0007669"/>
    <property type="project" value="UniProtKB-SubCell"/>
</dbReference>
<feature type="domain" description="Palmitoyltransferase DHHC" evidence="12">
    <location>
        <begin position="191"/>
        <end position="306"/>
    </location>
</feature>
<evidence type="ECO:0000259" key="12">
    <source>
        <dbReference type="Pfam" id="PF01529"/>
    </source>
</evidence>
<dbReference type="EC" id="2.3.1.225" evidence="10"/>
<keyword evidence="8 10" id="KW-0012">Acyltransferase</keyword>
<organism evidence="13 14">
    <name type="scientific">Lobosporangium transversale</name>
    <dbReference type="NCBI Taxonomy" id="64571"/>
    <lineage>
        <taxon>Eukaryota</taxon>
        <taxon>Fungi</taxon>
        <taxon>Fungi incertae sedis</taxon>
        <taxon>Mucoromycota</taxon>
        <taxon>Mortierellomycotina</taxon>
        <taxon>Mortierellomycetes</taxon>
        <taxon>Mortierellales</taxon>
        <taxon>Mortierellaceae</taxon>
        <taxon>Lobosporangium</taxon>
    </lineage>
</organism>
<feature type="compositionally biased region" description="Low complexity" evidence="11">
    <location>
        <begin position="385"/>
        <end position="401"/>
    </location>
</feature>
<evidence type="ECO:0000256" key="6">
    <source>
        <dbReference type="ARBA" id="ARBA00023139"/>
    </source>
</evidence>
<comment type="similarity">
    <text evidence="10">Belongs to the DHHC palmitoyltransferase family.</text>
</comment>
<feature type="transmembrane region" description="Helical" evidence="10">
    <location>
        <begin position="12"/>
        <end position="38"/>
    </location>
</feature>